<sequence length="35" mass="3946">MLIEAVYYSSGHIILGDYRYKKLTGIGSCFFKVDG</sequence>
<protein>
    <submittedName>
        <fullName evidence="1">Uncharacterized protein</fullName>
    </submittedName>
</protein>
<dbReference type="KEGG" id="hde:HDEF_1169"/>
<reference evidence="1 2" key="1">
    <citation type="journal article" date="2009" name="Proc. Natl. Acad. Sci. U.S.A.">
        <title>Hamiltonella defensa, genome evolution of protective bacterial endosymbiont from pathogenic ancestors.</title>
        <authorList>
            <person name="Degnan P.H."/>
            <person name="Yu Y."/>
            <person name="Sisneros N."/>
            <person name="Wing R.A."/>
            <person name="Moran N.A."/>
        </authorList>
    </citation>
    <scope>NUCLEOTIDE SEQUENCE [LARGE SCALE GENOMIC DNA]</scope>
    <source>
        <strain evidence="2">5AT</strain>
    </source>
</reference>
<dbReference type="AlphaFoldDB" id="C4K5I8"/>
<evidence type="ECO:0000313" key="1">
    <source>
        <dbReference type="EMBL" id="ACQ67831.1"/>
    </source>
</evidence>
<organism evidence="1 2">
    <name type="scientific">Hamiltonella defensa subsp. Acyrthosiphon pisum (strain 5AT)</name>
    <dbReference type="NCBI Taxonomy" id="572265"/>
    <lineage>
        <taxon>Bacteria</taxon>
        <taxon>Pseudomonadati</taxon>
        <taxon>Pseudomonadota</taxon>
        <taxon>Gammaproteobacteria</taxon>
        <taxon>Enterobacterales</taxon>
        <taxon>Enterobacteriaceae</taxon>
        <taxon>aphid secondary symbionts</taxon>
        <taxon>Candidatus Williamhamiltonella</taxon>
    </lineage>
</organism>
<accession>C4K5I8</accession>
<evidence type="ECO:0000313" key="2">
    <source>
        <dbReference type="Proteomes" id="UP000002334"/>
    </source>
</evidence>
<dbReference type="HOGENOM" id="CLU_3365310_0_0_6"/>
<gene>
    <name evidence="1" type="ordered locus">HDEF_1169</name>
</gene>
<name>C4K5I8_HAMD5</name>
<dbReference type="STRING" id="572265.HDEF_1169"/>
<dbReference type="Proteomes" id="UP000002334">
    <property type="component" value="Chromosome"/>
</dbReference>
<proteinExistence type="predicted"/>
<keyword evidence="2" id="KW-1185">Reference proteome</keyword>
<dbReference type="EMBL" id="CP001277">
    <property type="protein sequence ID" value="ACQ67831.1"/>
    <property type="molecule type" value="Genomic_DNA"/>
</dbReference>